<dbReference type="Proteomes" id="UP000061489">
    <property type="component" value="Chromosome"/>
</dbReference>
<evidence type="ECO:0000259" key="8">
    <source>
        <dbReference type="PROSITE" id="PS50111"/>
    </source>
</evidence>
<dbReference type="KEGG" id="msx:AU14_05350"/>
<comment type="subcellular location">
    <subcellularLocation>
        <location evidence="1">Membrane</location>
    </subcellularLocation>
</comment>
<protein>
    <submittedName>
        <fullName evidence="10">Chemotaxis protein</fullName>
    </submittedName>
</protein>
<dbReference type="GO" id="GO:0016020">
    <property type="term" value="C:membrane"/>
    <property type="evidence" value="ECO:0007669"/>
    <property type="project" value="UniProtKB-SubCell"/>
</dbReference>
<evidence type="ECO:0000256" key="6">
    <source>
        <dbReference type="PROSITE-ProRule" id="PRU00284"/>
    </source>
</evidence>
<dbReference type="PANTHER" id="PTHR32089:SF112">
    <property type="entry name" value="LYSOZYME-LIKE PROTEIN-RELATED"/>
    <property type="match status" value="1"/>
</dbReference>
<organism evidence="10 11">
    <name type="scientific">Marinobacter similis</name>
    <dbReference type="NCBI Taxonomy" id="1420916"/>
    <lineage>
        <taxon>Bacteria</taxon>
        <taxon>Pseudomonadati</taxon>
        <taxon>Pseudomonadota</taxon>
        <taxon>Gammaproteobacteria</taxon>
        <taxon>Pseudomonadales</taxon>
        <taxon>Marinobacteraceae</taxon>
        <taxon>Marinobacter</taxon>
    </lineage>
</organism>
<dbReference type="EMBL" id="CP007151">
    <property type="protein sequence ID" value="AHI28248.1"/>
    <property type="molecule type" value="Genomic_DNA"/>
</dbReference>
<feature type="coiled-coil region" evidence="7">
    <location>
        <begin position="86"/>
        <end position="120"/>
    </location>
</feature>
<dbReference type="SUPFAM" id="SSF58104">
    <property type="entry name" value="Methyl-accepting chemotaxis protein (MCP) signaling domain"/>
    <property type="match status" value="1"/>
</dbReference>
<feature type="domain" description="Methyl-accepting transducer" evidence="8">
    <location>
        <begin position="22"/>
        <end position="258"/>
    </location>
</feature>
<dbReference type="AlphaFoldDB" id="W5YP37"/>
<evidence type="ECO:0000256" key="5">
    <source>
        <dbReference type="ARBA" id="ARBA00023224"/>
    </source>
</evidence>
<evidence type="ECO:0000313" key="10">
    <source>
        <dbReference type="EMBL" id="AHI28248.1"/>
    </source>
</evidence>
<gene>
    <name evidence="10" type="ORF">AU14_05350</name>
</gene>
<dbReference type="GO" id="GO:0019904">
    <property type="term" value="F:protein domain specific binding"/>
    <property type="evidence" value="ECO:0007669"/>
    <property type="project" value="InterPro"/>
</dbReference>
<proteinExistence type="predicted"/>
<dbReference type="PANTHER" id="PTHR32089">
    <property type="entry name" value="METHYL-ACCEPTING CHEMOTAXIS PROTEIN MCPB"/>
    <property type="match status" value="1"/>
</dbReference>
<evidence type="ECO:0000256" key="7">
    <source>
        <dbReference type="SAM" id="Coils"/>
    </source>
</evidence>
<sequence length="471" mass="52582">MAREHNELLASMRGALLDLRHHALQVAVQSARLRKLTGEAQQSATKQEEVSQLIAQSSGEGAAALEDITERTGSVSELNSRNLDGVRESNQALSQVAERIRQVNDQLQNFRKTVAGLSESAGKIGKILEMVQGFSDQTNLLALNAAIEAARAGEAGRGFAVVADEVRQLAQKIASATGDVHQIISDMDARVGRTENDTAQLLEETDQAREEVTSTASQFDDMLQYIEQAHAELLSITSSVEEVSITNRQVHEHGNEIHQLGRELAEEIAESDAYSEQLRKATEASMELLARYRIGQGAFEEILEARQTLAAEFERRLTELARQGVDIFDNRYEPVPNTSPQKYRTGFVDRFKQEFQDLTDQSKERFEGTVYSLLVDKKGYIPVHHRATSQPTTGDPEKDLLYSRDQRLYNSNDTEIRRSSHTERFLLQTYIRDTGEILNDLSIPVYVDGKHWGAVIMGFNPDLLLAGEVRA</sequence>
<dbReference type="Pfam" id="PF00015">
    <property type="entry name" value="MCPsignal"/>
    <property type="match status" value="1"/>
</dbReference>
<dbReference type="PROSITE" id="PS50111">
    <property type="entry name" value="CHEMOTAXIS_TRANSDUC_2"/>
    <property type="match status" value="1"/>
</dbReference>
<keyword evidence="11" id="KW-1185">Reference proteome</keyword>
<dbReference type="InterPro" id="IPR010504">
    <property type="entry name" value="AH_dom"/>
</dbReference>
<dbReference type="Gene3D" id="1.10.287.950">
    <property type="entry name" value="Methyl-accepting chemotaxis protein"/>
    <property type="match status" value="1"/>
</dbReference>
<keyword evidence="5 6" id="KW-0807">Transducer</keyword>
<accession>W5YP37</accession>
<dbReference type="GO" id="GO:0006935">
    <property type="term" value="P:chemotaxis"/>
    <property type="evidence" value="ECO:0007669"/>
    <property type="project" value="UniProtKB-ARBA"/>
</dbReference>
<evidence type="ECO:0000256" key="3">
    <source>
        <dbReference type="ARBA" id="ARBA00022989"/>
    </source>
</evidence>
<feature type="domain" description="AH" evidence="9">
    <location>
        <begin position="91"/>
        <end position="294"/>
    </location>
</feature>
<dbReference type="InterPro" id="IPR004089">
    <property type="entry name" value="MCPsignal_dom"/>
</dbReference>
<evidence type="ECO:0000313" key="11">
    <source>
        <dbReference type="Proteomes" id="UP000061489"/>
    </source>
</evidence>
<keyword evidence="4" id="KW-0472">Membrane</keyword>
<dbReference type="PROSITE" id="PS50870">
    <property type="entry name" value="AH"/>
    <property type="match status" value="1"/>
</dbReference>
<dbReference type="HOGENOM" id="CLU_000445_107_32_6"/>
<evidence type="ECO:0000256" key="2">
    <source>
        <dbReference type="ARBA" id="ARBA00022692"/>
    </source>
</evidence>
<name>W5YP37_9GAMM</name>
<evidence type="ECO:0000259" key="9">
    <source>
        <dbReference type="PROSITE" id="PS50870"/>
    </source>
</evidence>
<reference evidence="10 11" key="1">
    <citation type="journal article" date="2014" name="Genome Announc.">
        <title>Draft Genome Sequences of Marinobacter similis A3d10T and Marinobacter salarius R9SW1T.</title>
        <authorList>
            <person name="Ivanova E.P."/>
            <person name="Ng H.J."/>
            <person name="Webb H.K."/>
            <person name="Feng G."/>
            <person name="Oshima K."/>
            <person name="Hattori M."/>
            <person name="Ohkuma M."/>
            <person name="Sergeev A.F."/>
            <person name="Mikhailov V.V."/>
            <person name="Crawford R.J."/>
            <person name="Sawabe T."/>
        </authorList>
    </citation>
    <scope>NUCLEOTIDE SEQUENCE [LARGE SCALE GENOMIC DNA]</scope>
    <source>
        <strain evidence="10 11">A3d10</strain>
    </source>
</reference>
<evidence type="ECO:0000256" key="1">
    <source>
        <dbReference type="ARBA" id="ARBA00004370"/>
    </source>
</evidence>
<keyword evidence="3" id="KW-1133">Transmembrane helix</keyword>
<dbReference type="GO" id="GO:0007165">
    <property type="term" value="P:signal transduction"/>
    <property type="evidence" value="ECO:0007669"/>
    <property type="project" value="UniProtKB-KW"/>
</dbReference>
<dbReference type="STRING" id="1420916.AU14_05350"/>
<evidence type="ECO:0000256" key="4">
    <source>
        <dbReference type="ARBA" id="ARBA00023136"/>
    </source>
</evidence>
<feature type="coiled-coil region" evidence="7">
    <location>
        <begin position="264"/>
        <end position="323"/>
    </location>
</feature>
<keyword evidence="2" id="KW-0812">Transmembrane</keyword>
<keyword evidence="7" id="KW-0175">Coiled coil</keyword>
<dbReference type="SMART" id="SM00283">
    <property type="entry name" value="MA"/>
    <property type="match status" value="1"/>
</dbReference>